<dbReference type="Gene3D" id="2.60.120.560">
    <property type="entry name" value="Exo-inulinase, domain 1"/>
    <property type="match status" value="1"/>
</dbReference>
<comment type="caution">
    <text evidence="1">The sequence shown here is derived from an EMBL/GenBank/DDBJ whole genome shotgun (WGS) entry which is preliminary data.</text>
</comment>
<proteinExistence type="predicted"/>
<dbReference type="SUPFAM" id="SSF51445">
    <property type="entry name" value="(Trans)glycosidases"/>
    <property type="match status" value="1"/>
</dbReference>
<dbReference type="InterPro" id="IPR017853">
    <property type="entry name" value="GH"/>
</dbReference>
<keyword evidence="2" id="KW-1185">Reference proteome</keyword>
<dbReference type="RefSeq" id="WP_163743023.1">
    <property type="nucleotide sequence ID" value="NZ_JAAGOA010000022.1"/>
</dbReference>
<dbReference type="Proteomes" id="UP000475214">
    <property type="component" value="Unassembled WGS sequence"/>
</dbReference>
<sequence>MAVTVIGLYPVPTETAHAQTAIFADDFDDGDDGWAPVEGHWRVVSDASGNPVYEQAATGSGVPGVSLIDLPPWQPFHVKVQVTPTDIQPGDAVRVFFRYEDQDNHYLVFLSESSVQLRRRVNGSLTTIQEAPVNIENGISYQIDVEGRGNHFTVHVDHAQKLSAYDPYGRPGSVLAEGKIGLGTWQTGAQFDNVRVANVVRMGVAQSHLSRWGQRSVESQQHVLDAMDTAGINRVRLALPRPGRLSDVTEQVCHAKDNDMKVSLLLGLSTNEDYYPDGTTKAQRTNFDPVYRLSDLDPAKFEKALYTTDTDKAGNEIDGYLEVLDNAGCVPDALVIGNELNWIGFNGDLPEVTSDQPGVPDGKIFDHDTPWGDAGYEQIRTGIDKWGQAISRAREAADAAFGQDKVKIVTGGFADIPHGHVRDRAGSYMAPQLFVQLLQGTHPNQSGRPDHISDADFIGTHIYPYRPYDLDPERGYDTIRDHIADVMDPVVDKIGAPKPFWIGEFGFRNRHRIDGVFETVTEPERLQLFRWFMLALYDEKLADIDWREVYVYNFTDNDLLSIYECETTPEDEYVCETGTLLDPGEVFRDYPY</sequence>
<dbReference type="InterPro" id="IPR013320">
    <property type="entry name" value="ConA-like_dom_sf"/>
</dbReference>
<dbReference type="AlphaFoldDB" id="A0A6L9SE80"/>
<dbReference type="SUPFAM" id="SSF49899">
    <property type="entry name" value="Concanavalin A-like lectins/glucanases"/>
    <property type="match status" value="1"/>
</dbReference>
<evidence type="ECO:0000313" key="1">
    <source>
        <dbReference type="EMBL" id="NEE03387.1"/>
    </source>
</evidence>
<organism evidence="1 2">
    <name type="scientific">Phytoactinopolyspora halotolerans</name>
    <dbReference type="NCBI Taxonomy" id="1981512"/>
    <lineage>
        <taxon>Bacteria</taxon>
        <taxon>Bacillati</taxon>
        <taxon>Actinomycetota</taxon>
        <taxon>Actinomycetes</taxon>
        <taxon>Jiangellales</taxon>
        <taxon>Jiangellaceae</taxon>
        <taxon>Phytoactinopolyspora</taxon>
    </lineage>
</organism>
<name>A0A6L9SE80_9ACTN</name>
<dbReference type="EMBL" id="JAAGOA010000022">
    <property type="protein sequence ID" value="NEE03387.1"/>
    <property type="molecule type" value="Genomic_DNA"/>
</dbReference>
<accession>A0A6L9SE80</accession>
<evidence type="ECO:0000313" key="2">
    <source>
        <dbReference type="Proteomes" id="UP000475214"/>
    </source>
</evidence>
<gene>
    <name evidence="1" type="ORF">G1H10_24780</name>
</gene>
<reference evidence="1 2" key="1">
    <citation type="submission" date="2020-02" db="EMBL/GenBank/DDBJ databases">
        <authorList>
            <person name="Li X.-J."/>
            <person name="Han X.-M."/>
        </authorList>
    </citation>
    <scope>NUCLEOTIDE SEQUENCE [LARGE SCALE GENOMIC DNA]</scope>
    <source>
        <strain evidence="1 2">CCTCC AB 2017055</strain>
    </source>
</reference>
<protein>
    <submittedName>
        <fullName evidence="1">Uncharacterized protein</fullName>
    </submittedName>
</protein>
<dbReference type="Gene3D" id="3.20.20.80">
    <property type="entry name" value="Glycosidases"/>
    <property type="match status" value="1"/>
</dbReference>